<dbReference type="Proteomes" id="UP000199167">
    <property type="component" value="Unassembled WGS sequence"/>
</dbReference>
<name>A0A1I0NBK9_9RHOB</name>
<feature type="transmembrane region" description="Helical" evidence="1">
    <location>
        <begin position="27"/>
        <end position="44"/>
    </location>
</feature>
<keyword evidence="1" id="KW-0812">Transmembrane</keyword>
<feature type="transmembrane region" description="Helical" evidence="1">
    <location>
        <begin position="115"/>
        <end position="133"/>
    </location>
</feature>
<reference evidence="2 3" key="1">
    <citation type="submission" date="2016-10" db="EMBL/GenBank/DDBJ databases">
        <authorList>
            <person name="de Groot N.N."/>
        </authorList>
    </citation>
    <scope>NUCLEOTIDE SEQUENCE [LARGE SCALE GENOMIC DNA]</scope>
    <source>
        <strain evidence="2 3">DSM 17925</strain>
    </source>
</reference>
<keyword evidence="3" id="KW-1185">Reference proteome</keyword>
<keyword evidence="1" id="KW-0472">Membrane</keyword>
<accession>A0A1I0NBK9</accession>
<dbReference type="EMBL" id="FOIZ01000001">
    <property type="protein sequence ID" value="SEV98536.1"/>
    <property type="molecule type" value="Genomic_DNA"/>
</dbReference>
<evidence type="ECO:0000313" key="2">
    <source>
        <dbReference type="EMBL" id="SEV98536.1"/>
    </source>
</evidence>
<dbReference type="STRING" id="364200.SAMN04488515_0520"/>
<evidence type="ECO:0000313" key="3">
    <source>
        <dbReference type="Proteomes" id="UP000199167"/>
    </source>
</evidence>
<evidence type="ECO:0000256" key="1">
    <source>
        <dbReference type="SAM" id="Phobius"/>
    </source>
</evidence>
<evidence type="ECO:0008006" key="4">
    <source>
        <dbReference type="Google" id="ProtNLM"/>
    </source>
</evidence>
<protein>
    <recommendedName>
        <fullName evidence="4">DUF3592 domain-containing protein</fullName>
    </recommendedName>
</protein>
<keyword evidence="1" id="KW-1133">Transmembrane helix</keyword>
<proteinExistence type="predicted"/>
<dbReference type="RefSeq" id="WP_089989906.1">
    <property type="nucleotide sequence ID" value="NZ_FOIZ01000001.1"/>
</dbReference>
<sequence>MLLAGGGAIIAIGLVSALIFDRPTQILPLGFGLVGLGLLLQNYLRGRYWVPCDATVEEYESGDPPTLRLMYTYKGLRYNAVINETTMKSEGSKYPLMIDPDDPSRYASDSWEGPFIGLVFFLSGTAIFVSSQIF</sequence>
<organism evidence="2 3">
    <name type="scientific">Cognatiyoonia koreensis</name>
    <dbReference type="NCBI Taxonomy" id="364200"/>
    <lineage>
        <taxon>Bacteria</taxon>
        <taxon>Pseudomonadati</taxon>
        <taxon>Pseudomonadota</taxon>
        <taxon>Alphaproteobacteria</taxon>
        <taxon>Rhodobacterales</taxon>
        <taxon>Paracoccaceae</taxon>
        <taxon>Cognatiyoonia</taxon>
    </lineage>
</organism>
<gene>
    <name evidence="2" type="ORF">SAMN04488515_0520</name>
</gene>
<dbReference type="AlphaFoldDB" id="A0A1I0NBK9"/>